<dbReference type="EMBL" id="NJGC01000004">
    <property type="protein sequence ID" value="PAM73143.1"/>
    <property type="molecule type" value="Genomic_DNA"/>
</dbReference>
<evidence type="ECO:0000256" key="1">
    <source>
        <dbReference type="SAM" id="MobiDB-lite"/>
    </source>
</evidence>
<feature type="compositionally biased region" description="Low complexity" evidence="1">
    <location>
        <begin position="14"/>
        <end position="27"/>
    </location>
</feature>
<protein>
    <recommendedName>
        <fullName evidence="4">Phage portal protein</fullName>
    </recommendedName>
</protein>
<dbReference type="Proteomes" id="UP000216433">
    <property type="component" value="Unassembled WGS sequence"/>
</dbReference>
<dbReference type="InterPro" id="IPR032427">
    <property type="entry name" value="P22_portal"/>
</dbReference>
<accession>A0A270NLZ6</accession>
<reference evidence="2 3" key="1">
    <citation type="submission" date="2017-06" db="EMBL/GenBank/DDBJ databases">
        <title>Genome sequencing and assembly of Stenotrophomonas maltophilia DF07.</title>
        <authorList>
            <person name="Iyer R."/>
        </authorList>
    </citation>
    <scope>NUCLEOTIDE SEQUENCE [LARGE SCALE GENOMIC DNA]</scope>
    <source>
        <strain evidence="2 3">DF07</strain>
    </source>
</reference>
<comment type="caution">
    <text evidence="2">The sequence shown here is derived from an EMBL/GenBank/DDBJ whole genome shotgun (WGS) entry which is preliminary data.</text>
</comment>
<feature type="region of interest" description="Disordered" evidence="1">
    <location>
        <begin position="12"/>
        <end position="31"/>
    </location>
</feature>
<evidence type="ECO:0000313" key="2">
    <source>
        <dbReference type="EMBL" id="PAM73143.1"/>
    </source>
</evidence>
<name>A0A270NLZ6_STEMA</name>
<feature type="region of interest" description="Disordered" evidence="1">
    <location>
        <begin position="627"/>
        <end position="651"/>
    </location>
</feature>
<dbReference type="RefSeq" id="WP_095377383.1">
    <property type="nucleotide sequence ID" value="NZ_NJGC01000004.1"/>
</dbReference>
<gene>
    <name evidence="2" type="ORF">CEK00_04665</name>
</gene>
<evidence type="ECO:0008006" key="4">
    <source>
        <dbReference type="Google" id="ProtNLM"/>
    </source>
</evidence>
<dbReference type="Pfam" id="PF16510">
    <property type="entry name" value="P22_portal"/>
    <property type="match status" value="1"/>
</dbReference>
<evidence type="ECO:0000313" key="3">
    <source>
        <dbReference type="Proteomes" id="UP000216433"/>
    </source>
</evidence>
<dbReference type="AlphaFoldDB" id="A0A270NLZ6"/>
<sequence length="723" mass="82693">MQTIENLRSEPAYDPGAVDVATAAPPDVEGHPLDSLENRRLHAKVLDYWYTALDAFYDNRIEQMLDYDFYDHIQWSEEDRAVLAARHQAPLTYNKIKMAIDWVIGTERRTRIDGVVHPRAEDDVDIAAVKSELMKYLSDTNRVPWARSQAFKDAAIAGCGWTEESIRTDRAEEPVMIGHIPWRQMRRDPVSRALDLSDCRFLLREKFADLDYAEAMFPDRVELVNRAAQDHYDGDNGAFDEELDLPQVFRRYDSRGHTVTGRRISGRASLDSRCRLRVRLIECWFKRPVAHRRLWGGEYRGDRFDPSNVQHQQALAAMKSQASPVYSLSDAVVEEMWCAIFTEGGLLQLKRSPFRHGRFPYTPYWCYRRNRDGMEYGLVRGVRDSQEDLNKRMSKLLWALSTNQLFYEDGAIDEDRIEEVKREIAKPNGVIALSTGGLNKIKVERNLDVAEAQIKLLELDAAHIHDGTGVNRELLGRETNAASGRAILAKQQEGAVSTAELFDNYRLGIQLSGEKQLSLTEQFMTEERQFRIVGERKGLDWRVINQLRLDTLNNVWVVDNDISRNQADFIVDQQDFRESMRQAFAEQFFDMLGKLPPDMSVQLLDLAFDMIDMPGKDEVVQRIRKITGQSDNDQDVDSPEAQARQQQEAQERDVALRERMAKVGLDEAKREEVMAKAKALQIKTKGDALNVAELIEILLPLAPAADRLLSTQQTPEEPAHAAA</sequence>
<organism evidence="2 3">
    <name type="scientific">Stenotrophomonas maltophilia</name>
    <name type="common">Pseudomonas maltophilia</name>
    <name type="synonym">Xanthomonas maltophilia</name>
    <dbReference type="NCBI Taxonomy" id="40324"/>
    <lineage>
        <taxon>Bacteria</taxon>
        <taxon>Pseudomonadati</taxon>
        <taxon>Pseudomonadota</taxon>
        <taxon>Gammaproteobacteria</taxon>
        <taxon>Lysobacterales</taxon>
        <taxon>Lysobacteraceae</taxon>
        <taxon>Stenotrophomonas</taxon>
        <taxon>Stenotrophomonas maltophilia group</taxon>
    </lineage>
</organism>
<proteinExistence type="predicted"/>